<keyword evidence="5" id="KW-1185">Reference proteome</keyword>
<evidence type="ECO:0000256" key="3">
    <source>
        <dbReference type="SAM" id="SignalP"/>
    </source>
</evidence>
<dbReference type="SMART" id="SM00320">
    <property type="entry name" value="WD40"/>
    <property type="match status" value="1"/>
</dbReference>
<name>E4WZB1_OIKDI</name>
<evidence type="ECO:0000256" key="2">
    <source>
        <dbReference type="SAM" id="MobiDB-lite"/>
    </source>
</evidence>
<reference evidence="4" key="1">
    <citation type="journal article" date="2010" name="Science">
        <title>Plasticity of animal genome architecture unmasked by rapid evolution of a pelagic tunicate.</title>
        <authorList>
            <person name="Denoeud F."/>
            <person name="Henriet S."/>
            <person name="Mungpakdee S."/>
            <person name="Aury J.M."/>
            <person name="Da Silva C."/>
            <person name="Brinkmann H."/>
            <person name="Mikhaleva J."/>
            <person name="Olsen L.C."/>
            <person name="Jubin C."/>
            <person name="Canestro C."/>
            <person name="Bouquet J.M."/>
            <person name="Danks G."/>
            <person name="Poulain J."/>
            <person name="Campsteijn C."/>
            <person name="Adamski M."/>
            <person name="Cross I."/>
            <person name="Yadetie F."/>
            <person name="Muffato M."/>
            <person name="Louis A."/>
            <person name="Butcher S."/>
            <person name="Tsagkogeorga G."/>
            <person name="Konrad A."/>
            <person name="Singh S."/>
            <person name="Jensen M.F."/>
            <person name="Cong E.H."/>
            <person name="Eikeseth-Otteraa H."/>
            <person name="Noel B."/>
            <person name="Anthouard V."/>
            <person name="Porcel B.M."/>
            <person name="Kachouri-Lafond R."/>
            <person name="Nishino A."/>
            <person name="Ugolini M."/>
            <person name="Chourrout P."/>
            <person name="Nishida H."/>
            <person name="Aasland R."/>
            <person name="Huzurbazar S."/>
            <person name="Westhof E."/>
            <person name="Delsuc F."/>
            <person name="Lehrach H."/>
            <person name="Reinhardt R."/>
            <person name="Weissenbach J."/>
            <person name="Roy S.W."/>
            <person name="Artiguenave F."/>
            <person name="Postlethwait J.H."/>
            <person name="Manak J.R."/>
            <person name="Thompson E.M."/>
            <person name="Jaillon O."/>
            <person name="Du Pasquier L."/>
            <person name="Boudinot P."/>
            <person name="Liberles D.A."/>
            <person name="Volff J.N."/>
            <person name="Philippe H."/>
            <person name="Lenhard B."/>
            <person name="Roest Crollius H."/>
            <person name="Wincker P."/>
            <person name="Chourrout D."/>
        </authorList>
    </citation>
    <scope>NUCLEOTIDE SEQUENCE [LARGE SCALE GENOMIC DNA]</scope>
</reference>
<dbReference type="InterPro" id="IPR036322">
    <property type="entry name" value="WD40_repeat_dom_sf"/>
</dbReference>
<feature type="compositionally biased region" description="Polar residues" evidence="2">
    <location>
        <begin position="54"/>
        <end position="70"/>
    </location>
</feature>
<feature type="region of interest" description="Disordered" evidence="2">
    <location>
        <begin position="23"/>
        <end position="75"/>
    </location>
</feature>
<dbReference type="GO" id="GO:0030968">
    <property type="term" value="P:endoplasmic reticulum unfolded protein response"/>
    <property type="evidence" value="ECO:0007669"/>
    <property type="project" value="TreeGrafter"/>
</dbReference>
<dbReference type="Proteomes" id="UP000001307">
    <property type="component" value="Unassembled WGS sequence"/>
</dbReference>
<dbReference type="OrthoDB" id="206335at2759"/>
<dbReference type="SUPFAM" id="SSF50978">
    <property type="entry name" value="WD40 repeat-like"/>
    <property type="match status" value="1"/>
</dbReference>
<dbReference type="InterPro" id="IPR042410">
    <property type="entry name" value="WBSCR13"/>
</dbReference>
<dbReference type="AlphaFoldDB" id="E4WZB1"/>
<feature type="signal peptide" evidence="3">
    <location>
        <begin position="1"/>
        <end position="21"/>
    </location>
</feature>
<dbReference type="Pfam" id="PF00400">
    <property type="entry name" value="WD40"/>
    <property type="match status" value="1"/>
</dbReference>
<dbReference type="PROSITE" id="PS50294">
    <property type="entry name" value="WD_REPEATS_REGION"/>
    <property type="match status" value="1"/>
</dbReference>
<feature type="repeat" description="WD" evidence="1">
    <location>
        <begin position="87"/>
        <end position="118"/>
    </location>
</feature>
<dbReference type="PROSITE" id="PS50082">
    <property type="entry name" value="WD_REPEATS_2"/>
    <property type="match status" value="1"/>
</dbReference>
<organism evidence="4">
    <name type="scientific">Oikopleura dioica</name>
    <name type="common">Tunicate</name>
    <dbReference type="NCBI Taxonomy" id="34765"/>
    <lineage>
        <taxon>Eukaryota</taxon>
        <taxon>Metazoa</taxon>
        <taxon>Chordata</taxon>
        <taxon>Tunicata</taxon>
        <taxon>Appendicularia</taxon>
        <taxon>Copelata</taxon>
        <taxon>Oikopleuridae</taxon>
        <taxon>Oikopleura</taxon>
    </lineage>
</organism>
<sequence>MIVELCVLLASIFVFVQFVKGRGGESSSPTLEEAEEKLEKQELAKAKAKAKSASNQKPTGKSLKKLNQASKKQDHKDFEHGLLTNTLKGHTKCVNDISFSQNGKFIATSDGERSILLWPTKEFGKGNTSYR</sequence>
<feature type="chain" id="PRO_5003190741" evidence="3">
    <location>
        <begin position="22"/>
        <end position="131"/>
    </location>
</feature>
<gene>
    <name evidence="4" type="ORF">GSOID_T00013263001</name>
</gene>
<dbReference type="InParanoid" id="E4WZB1"/>
<dbReference type="InterPro" id="IPR001680">
    <property type="entry name" value="WD40_rpt"/>
</dbReference>
<dbReference type="GO" id="GO:0005783">
    <property type="term" value="C:endoplasmic reticulum"/>
    <property type="evidence" value="ECO:0007669"/>
    <property type="project" value="TreeGrafter"/>
</dbReference>
<dbReference type="Gene3D" id="2.130.10.10">
    <property type="entry name" value="YVTN repeat-like/Quinoprotein amine dehydrogenase"/>
    <property type="match status" value="1"/>
</dbReference>
<accession>E4WZB1</accession>
<evidence type="ECO:0000313" key="4">
    <source>
        <dbReference type="EMBL" id="CBY22506.1"/>
    </source>
</evidence>
<keyword evidence="1" id="KW-0853">WD repeat</keyword>
<evidence type="ECO:0000313" key="5">
    <source>
        <dbReference type="Proteomes" id="UP000001307"/>
    </source>
</evidence>
<dbReference type="PANTHER" id="PTHR44321:SF1">
    <property type="entry name" value="TRANSDUCIN BETA-LIKE PROTEIN 2"/>
    <property type="match status" value="1"/>
</dbReference>
<dbReference type="EMBL" id="FN653019">
    <property type="protein sequence ID" value="CBY22506.1"/>
    <property type="molecule type" value="Genomic_DNA"/>
</dbReference>
<dbReference type="InterPro" id="IPR015943">
    <property type="entry name" value="WD40/YVTN_repeat-like_dom_sf"/>
</dbReference>
<evidence type="ECO:0000256" key="1">
    <source>
        <dbReference type="PROSITE-ProRule" id="PRU00221"/>
    </source>
</evidence>
<proteinExistence type="predicted"/>
<protein>
    <submittedName>
        <fullName evidence="4">Uncharacterized protein</fullName>
    </submittedName>
</protein>
<keyword evidence="3" id="KW-0732">Signal</keyword>
<dbReference type="PANTHER" id="PTHR44321">
    <property type="entry name" value="TRANSDUCIN BETA-LIKE PROTEIN 2"/>
    <property type="match status" value="1"/>
</dbReference>